<dbReference type="SUPFAM" id="SSF54637">
    <property type="entry name" value="Thioesterase/thiol ester dehydrase-isomerase"/>
    <property type="match status" value="1"/>
</dbReference>
<evidence type="ECO:0000259" key="2">
    <source>
        <dbReference type="Pfam" id="PF09500"/>
    </source>
</evidence>
<keyword evidence="1" id="KW-1133">Transmembrane helix</keyword>
<dbReference type="KEGG" id="ajp:AMJAP_2585"/>
<keyword evidence="4" id="KW-1185">Reference proteome</keyword>
<dbReference type="EMBL" id="AP014545">
    <property type="protein sequence ID" value="BBB27173.1"/>
    <property type="molecule type" value="Genomic_DNA"/>
</dbReference>
<reference evidence="3 4" key="1">
    <citation type="journal article" date="2008" name="Int. J. Syst. Evol. Microbiol.">
        <title>Amphritea japonica sp. nov. and Amphritea balenae sp. nov., isolated from the sediment adjacent to sperm whale carcasses off Kagoshima, Japan.</title>
        <authorList>
            <person name="Miyazaki M."/>
            <person name="Nogi Y."/>
            <person name="Fujiwara Y."/>
            <person name="Kawato M."/>
            <person name="Nagahama T."/>
            <person name="Kubokawa K."/>
            <person name="Horikoshi K."/>
        </authorList>
    </citation>
    <scope>NUCLEOTIDE SEQUENCE [LARGE SCALE GENOMIC DNA]</scope>
    <source>
        <strain evidence="3 4">ATCC BAA-1530</strain>
    </source>
</reference>
<accession>A0A7R6PD12</accession>
<evidence type="ECO:0000256" key="1">
    <source>
        <dbReference type="SAM" id="Phobius"/>
    </source>
</evidence>
<organism evidence="3 4">
    <name type="scientific">Amphritea japonica ATCC BAA-1530</name>
    <dbReference type="NCBI Taxonomy" id="1278309"/>
    <lineage>
        <taxon>Bacteria</taxon>
        <taxon>Pseudomonadati</taxon>
        <taxon>Pseudomonadota</taxon>
        <taxon>Gammaproteobacteria</taxon>
        <taxon>Oceanospirillales</taxon>
        <taxon>Oceanospirillaceae</taxon>
        <taxon>Amphritea</taxon>
    </lineage>
</organism>
<dbReference type="AlphaFoldDB" id="A0A7R6PD12"/>
<keyword evidence="1" id="KW-0472">Membrane</keyword>
<dbReference type="InterPro" id="IPR029069">
    <property type="entry name" value="HotDog_dom_sf"/>
</dbReference>
<keyword evidence="1" id="KW-0812">Transmembrane</keyword>
<dbReference type="RefSeq" id="WP_019620016.1">
    <property type="nucleotide sequence ID" value="NZ_AP014545.1"/>
</dbReference>
<dbReference type="InterPro" id="IPR012660">
    <property type="entry name" value="YiiD_C"/>
</dbReference>
<dbReference type="Pfam" id="PF09500">
    <property type="entry name" value="YiiD_C"/>
    <property type="match status" value="1"/>
</dbReference>
<gene>
    <name evidence="3" type="ORF">AMJAP_2585</name>
</gene>
<dbReference type="Proteomes" id="UP000595663">
    <property type="component" value="Chromosome"/>
</dbReference>
<sequence length="154" mass="16796">MSNSQQTAEQFLVWLKGQIPLLNHMGFGDPAYDGRSLTLSAALAPNVNDKGTGFGGSLATLATLCGWAMVTLYLREQGRDCDVMIRDSQLKYLAPVTGDFTAITVLPEQAELDTFMSYMDSKGRGRLNLEVEIRQGDKVAMTLSGAYVAVERQP</sequence>
<dbReference type="OrthoDB" id="572024at2"/>
<name>A0A7R6PD12_9GAMM</name>
<evidence type="ECO:0000313" key="3">
    <source>
        <dbReference type="EMBL" id="BBB27173.1"/>
    </source>
</evidence>
<protein>
    <submittedName>
        <fullName evidence="3">Thioesterase domain-containing protein</fullName>
    </submittedName>
</protein>
<evidence type="ECO:0000313" key="4">
    <source>
        <dbReference type="Proteomes" id="UP000595663"/>
    </source>
</evidence>
<proteinExistence type="predicted"/>
<feature type="transmembrane region" description="Helical" evidence="1">
    <location>
        <begin position="54"/>
        <end position="74"/>
    </location>
</feature>
<dbReference type="Gene3D" id="3.10.129.10">
    <property type="entry name" value="Hotdog Thioesterase"/>
    <property type="match status" value="1"/>
</dbReference>
<dbReference type="NCBIfam" id="TIGR02447">
    <property type="entry name" value="yiiD_Cterm"/>
    <property type="match status" value="1"/>
</dbReference>
<feature type="domain" description="Thioesterase putative" evidence="2">
    <location>
        <begin position="15"/>
        <end position="150"/>
    </location>
</feature>